<sequence length="217" mass="24077">MGQKQQDDTSAFRFPSAGQEETSGRLSLHSGQGRRQKADGEGGYATGGSGRFHGEDGFPGAAFSSARNRRERDREGRPMLDHMKARTPELWQTWQRLDRLGQDLRTLLPRVQLIPIKLEQQVLLVTAPSSALAARLRQYEPRLVDGLQARGWLVNRVKFRPNTVVMPEAPPPREKEVVPSRAVDAMAALGASAGITPELRAAIERFVARQRGYQRGG</sequence>
<comment type="caution">
    <text evidence="2">The sequence shown here is derived from an EMBL/GenBank/DDBJ whole genome shotgun (WGS) entry which is preliminary data.</text>
</comment>
<gene>
    <name evidence="2" type="ORF">EHV23_08290</name>
</gene>
<feature type="compositionally biased region" description="Basic and acidic residues" evidence="1">
    <location>
        <begin position="68"/>
        <end position="79"/>
    </location>
</feature>
<keyword evidence="3" id="KW-1185">Reference proteome</keyword>
<dbReference type="Proteomes" id="UP000270261">
    <property type="component" value="Unassembled WGS sequence"/>
</dbReference>
<dbReference type="OrthoDB" id="9129954at2"/>
<proteinExistence type="predicted"/>
<evidence type="ECO:0000313" key="2">
    <source>
        <dbReference type="EMBL" id="RRN43453.1"/>
    </source>
</evidence>
<protein>
    <submittedName>
        <fullName evidence="2">DUF721 domain-containing protein</fullName>
    </submittedName>
</protein>
<dbReference type="Pfam" id="PF05258">
    <property type="entry name" value="DciA"/>
    <property type="match status" value="1"/>
</dbReference>
<reference evidence="2 3" key="1">
    <citation type="submission" date="2018-11" db="EMBL/GenBank/DDBJ databases">
        <title>Genome sequencing of Lautropia sp. KCOM 2505 (= ChDC F240).</title>
        <authorList>
            <person name="Kook J.-K."/>
            <person name="Park S.-N."/>
            <person name="Lim Y.K."/>
        </authorList>
    </citation>
    <scope>NUCLEOTIDE SEQUENCE [LARGE SCALE GENOMIC DNA]</scope>
    <source>
        <strain evidence="2 3">KCOM 2505</strain>
    </source>
</reference>
<organism evidence="2 3">
    <name type="scientific">Lautropia dentalis</name>
    <dbReference type="NCBI Taxonomy" id="2490857"/>
    <lineage>
        <taxon>Bacteria</taxon>
        <taxon>Pseudomonadati</taxon>
        <taxon>Pseudomonadota</taxon>
        <taxon>Betaproteobacteria</taxon>
        <taxon>Burkholderiales</taxon>
        <taxon>Burkholderiaceae</taxon>
        <taxon>Lautropia</taxon>
    </lineage>
</organism>
<dbReference type="EMBL" id="RRUE01000002">
    <property type="protein sequence ID" value="RRN43453.1"/>
    <property type="molecule type" value="Genomic_DNA"/>
</dbReference>
<dbReference type="AlphaFoldDB" id="A0A426FL72"/>
<accession>A0A426FL72</accession>
<feature type="region of interest" description="Disordered" evidence="1">
    <location>
        <begin position="1"/>
        <end position="79"/>
    </location>
</feature>
<evidence type="ECO:0000313" key="3">
    <source>
        <dbReference type="Proteomes" id="UP000270261"/>
    </source>
</evidence>
<evidence type="ECO:0000256" key="1">
    <source>
        <dbReference type="SAM" id="MobiDB-lite"/>
    </source>
</evidence>
<feature type="compositionally biased region" description="Gly residues" evidence="1">
    <location>
        <begin position="41"/>
        <end position="51"/>
    </location>
</feature>
<dbReference type="RefSeq" id="WP_125095665.1">
    <property type="nucleotide sequence ID" value="NZ_RRUE01000002.1"/>
</dbReference>
<name>A0A426FL72_9BURK</name>
<dbReference type="InterPro" id="IPR007922">
    <property type="entry name" value="DciA-like"/>
</dbReference>